<evidence type="ECO:0000256" key="1">
    <source>
        <dbReference type="ARBA" id="ARBA00022722"/>
    </source>
</evidence>
<dbReference type="AlphaFoldDB" id="A0A2T0PSS2"/>
<gene>
    <name evidence="6" type="ORF">CLV72_11215</name>
</gene>
<dbReference type="GO" id="GO:0004518">
    <property type="term" value="F:nuclease activity"/>
    <property type="evidence" value="ECO:0007669"/>
    <property type="project" value="UniProtKB-KW"/>
</dbReference>
<keyword evidence="3" id="KW-0378">Hydrolase</keyword>
<dbReference type="Pfam" id="PF13638">
    <property type="entry name" value="PIN_4"/>
    <property type="match status" value="1"/>
</dbReference>
<evidence type="ECO:0000313" key="7">
    <source>
        <dbReference type="Proteomes" id="UP000237846"/>
    </source>
</evidence>
<dbReference type="GO" id="GO:0016787">
    <property type="term" value="F:hydrolase activity"/>
    <property type="evidence" value="ECO:0007669"/>
    <property type="project" value="UniProtKB-KW"/>
</dbReference>
<dbReference type="GO" id="GO:0046872">
    <property type="term" value="F:metal ion binding"/>
    <property type="evidence" value="ECO:0007669"/>
    <property type="project" value="UniProtKB-KW"/>
</dbReference>
<dbReference type="Gene3D" id="3.40.50.1010">
    <property type="entry name" value="5'-nuclease"/>
    <property type="match status" value="1"/>
</dbReference>
<evidence type="ECO:0000259" key="5">
    <source>
        <dbReference type="Pfam" id="PF13638"/>
    </source>
</evidence>
<organism evidence="6 7">
    <name type="scientific">Allonocardiopsis opalescens</name>
    <dbReference type="NCBI Taxonomy" id="1144618"/>
    <lineage>
        <taxon>Bacteria</taxon>
        <taxon>Bacillati</taxon>
        <taxon>Actinomycetota</taxon>
        <taxon>Actinomycetes</taxon>
        <taxon>Streptosporangiales</taxon>
        <taxon>Allonocardiopsis</taxon>
    </lineage>
</organism>
<comment type="caution">
    <text evidence="6">The sequence shown here is derived from an EMBL/GenBank/DDBJ whole genome shotgun (WGS) entry which is preliminary data.</text>
</comment>
<keyword evidence="1" id="KW-0540">Nuclease</keyword>
<protein>
    <submittedName>
        <fullName evidence="6">PIN domain-containing protein</fullName>
    </submittedName>
</protein>
<evidence type="ECO:0000313" key="6">
    <source>
        <dbReference type="EMBL" id="PRX91942.1"/>
    </source>
</evidence>
<dbReference type="EMBL" id="PVZC01000012">
    <property type="protein sequence ID" value="PRX91942.1"/>
    <property type="molecule type" value="Genomic_DNA"/>
</dbReference>
<dbReference type="InterPro" id="IPR002716">
    <property type="entry name" value="PIN_dom"/>
</dbReference>
<sequence length="181" mass="19956">MSIPPTIVAAASEIRKDMEDLRSLVGLLPDDEYSVRLLVDTNTLIDKPDVGVYTGEIGKKYMVHFLPVVLREIDDLKRGGRNQDLRDAARKADRYLKGLRTNGDIRAGVRVAGDVYALFEHIEPKSDLLPTWLDLTVPDDRFVASSLLLQSGHPGSTVYVATSDINLQTKLAAVGLPFVEP</sequence>
<evidence type="ECO:0000256" key="4">
    <source>
        <dbReference type="ARBA" id="ARBA00022842"/>
    </source>
</evidence>
<feature type="domain" description="PIN" evidence="5">
    <location>
        <begin position="38"/>
        <end position="176"/>
    </location>
</feature>
<evidence type="ECO:0000256" key="3">
    <source>
        <dbReference type="ARBA" id="ARBA00022801"/>
    </source>
</evidence>
<accession>A0A2T0PSS2</accession>
<proteinExistence type="predicted"/>
<evidence type="ECO:0000256" key="2">
    <source>
        <dbReference type="ARBA" id="ARBA00022723"/>
    </source>
</evidence>
<name>A0A2T0PSS2_9ACTN</name>
<keyword evidence="4" id="KW-0460">Magnesium</keyword>
<reference evidence="6 7" key="1">
    <citation type="submission" date="2018-03" db="EMBL/GenBank/DDBJ databases">
        <title>Genomic Encyclopedia of Archaeal and Bacterial Type Strains, Phase II (KMG-II): from individual species to whole genera.</title>
        <authorList>
            <person name="Goeker M."/>
        </authorList>
    </citation>
    <scope>NUCLEOTIDE SEQUENCE [LARGE SCALE GENOMIC DNA]</scope>
    <source>
        <strain evidence="6 7">DSM 45601</strain>
    </source>
</reference>
<keyword evidence="7" id="KW-1185">Reference proteome</keyword>
<dbReference type="Proteomes" id="UP000237846">
    <property type="component" value="Unassembled WGS sequence"/>
</dbReference>
<keyword evidence="2" id="KW-0479">Metal-binding</keyword>